<dbReference type="RefSeq" id="WP_370566004.1">
    <property type="nucleotide sequence ID" value="NZ_JBFWIC010000004.1"/>
</dbReference>
<keyword evidence="3" id="KW-1185">Reference proteome</keyword>
<dbReference type="EMBL" id="JBFWIC010000004">
    <property type="protein sequence ID" value="MEZ0473805.1"/>
    <property type="molecule type" value="Genomic_DNA"/>
</dbReference>
<protein>
    <submittedName>
        <fullName evidence="2">DUF2345 domain-containing protein</fullName>
    </submittedName>
</protein>
<dbReference type="Pfam" id="PF10106">
    <property type="entry name" value="DUF2345"/>
    <property type="match status" value="1"/>
</dbReference>
<feature type="domain" description="DUF2345" evidence="1">
    <location>
        <begin position="27"/>
        <end position="184"/>
    </location>
</feature>
<accession>A0ABV4HM55</accession>
<organism evidence="2 3">
    <name type="scientific">Luteimonas salinilitoris</name>
    <dbReference type="NCBI Taxonomy" id="3237697"/>
    <lineage>
        <taxon>Bacteria</taxon>
        <taxon>Pseudomonadati</taxon>
        <taxon>Pseudomonadota</taxon>
        <taxon>Gammaproteobacteria</taxon>
        <taxon>Lysobacterales</taxon>
        <taxon>Lysobacteraceae</taxon>
        <taxon>Luteimonas</taxon>
    </lineage>
</organism>
<evidence type="ECO:0000259" key="1">
    <source>
        <dbReference type="Pfam" id="PF10106"/>
    </source>
</evidence>
<name>A0ABV4HM55_9GAMM</name>
<reference evidence="2 3" key="1">
    <citation type="submission" date="2024-07" db="EMBL/GenBank/DDBJ databases">
        <title>Luteimonas salilacus sp. nov., isolated from the shore soil of Salt Lake in Tibet of China.</title>
        <authorList>
            <person name="Zhang X."/>
            <person name="Li A."/>
        </authorList>
    </citation>
    <scope>NUCLEOTIDE SEQUENCE [LARGE SCALE GENOMIC DNA]</scope>
    <source>
        <strain evidence="2 3">B3-2-R+30</strain>
    </source>
</reference>
<feature type="non-terminal residue" evidence="2">
    <location>
        <position position="1"/>
    </location>
</feature>
<gene>
    <name evidence="2" type="ORF">AB6713_04120</name>
</gene>
<evidence type="ECO:0000313" key="2">
    <source>
        <dbReference type="EMBL" id="MEZ0473805.1"/>
    </source>
</evidence>
<sequence length="264" mass="27274">TGPGTTFPGERFVALRYEAAARKPDAAEGRVPHTGDALLGLAAPAGIGLVAGQSLTWAVGETLTLASGQASHLAVAGNLRLHTGQAIGVLAAATEGQAEETSLSLVAGEGELDLQAQNDQVKLQAKEQLKLVSANAELEMAAGKTLHLATAGGASLTIEDGNIVIACPGTIKVHAGKKSFLGPAQLSREMNSWPETKFDQRLQLVKRNGEPVKNYEYELVRADGAVIRGVTDGEGWTPVQKGLGLEQAAFRLLGPVKTNGGAAS</sequence>
<comment type="caution">
    <text evidence="2">The sequence shown here is derived from an EMBL/GenBank/DDBJ whole genome shotgun (WGS) entry which is preliminary data.</text>
</comment>
<dbReference type="Proteomes" id="UP001566331">
    <property type="component" value="Unassembled WGS sequence"/>
</dbReference>
<dbReference type="InterPro" id="IPR018769">
    <property type="entry name" value="VgrG2_DUF2345"/>
</dbReference>
<proteinExistence type="predicted"/>
<evidence type="ECO:0000313" key="3">
    <source>
        <dbReference type="Proteomes" id="UP001566331"/>
    </source>
</evidence>